<accession>A0AA88E0B6</accession>
<organism evidence="2 3">
    <name type="scientific">Ficus carica</name>
    <name type="common">Common fig</name>
    <dbReference type="NCBI Taxonomy" id="3494"/>
    <lineage>
        <taxon>Eukaryota</taxon>
        <taxon>Viridiplantae</taxon>
        <taxon>Streptophyta</taxon>
        <taxon>Embryophyta</taxon>
        <taxon>Tracheophyta</taxon>
        <taxon>Spermatophyta</taxon>
        <taxon>Magnoliopsida</taxon>
        <taxon>eudicotyledons</taxon>
        <taxon>Gunneridae</taxon>
        <taxon>Pentapetalae</taxon>
        <taxon>rosids</taxon>
        <taxon>fabids</taxon>
        <taxon>Rosales</taxon>
        <taxon>Moraceae</taxon>
        <taxon>Ficeae</taxon>
        <taxon>Ficus</taxon>
    </lineage>
</organism>
<evidence type="ECO:0000313" key="3">
    <source>
        <dbReference type="Proteomes" id="UP001187192"/>
    </source>
</evidence>
<dbReference type="AlphaFoldDB" id="A0AA88E0B6"/>
<evidence type="ECO:0000256" key="1">
    <source>
        <dbReference type="SAM" id="MobiDB-lite"/>
    </source>
</evidence>
<gene>
    <name evidence="2" type="ORF">TIFTF001_034374</name>
</gene>
<dbReference type="EMBL" id="BTGU01000225">
    <property type="protein sequence ID" value="GMN65306.1"/>
    <property type="molecule type" value="Genomic_DNA"/>
</dbReference>
<protein>
    <submittedName>
        <fullName evidence="2">Uncharacterized protein</fullName>
    </submittedName>
</protein>
<comment type="caution">
    <text evidence="2">The sequence shown here is derived from an EMBL/GenBank/DDBJ whole genome shotgun (WGS) entry which is preliminary data.</text>
</comment>
<feature type="region of interest" description="Disordered" evidence="1">
    <location>
        <begin position="271"/>
        <end position="319"/>
    </location>
</feature>
<feature type="compositionally biased region" description="Low complexity" evidence="1">
    <location>
        <begin position="277"/>
        <end position="300"/>
    </location>
</feature>
<reference evidence="2" key="1">
    <citation type="submission" date="2023-07" db="EMBL/GenBank/DDBJ databases">
        <title>draft genome sequence of fig (Ficus carica).</title>
        <authorList>
            <person name="Takahashi T."/>
            <person name="Nishimura K."/>
        </authorList>
    </citation>
    <scope>NUCLEOTIDE SEQUENCE</scope>
</reference>
<feature type="compositionally biased region" description="Polar residues" evidence="1">
    <location>
        <begin position="373"/>
        <end position="391"/>
    </location>
</feature>
<sequence length="402" mass="43674">MPKISSTTPNVIARTGVYLHDCSVAVHLQKEKHLEVIGTLASSADSGARATQSGRLPSVPDGQIGLRRTVAIGPIDWCHVSLIRHGGHQVTDFMSNGRWSGCCVRQPSLVTPDEVVNTGRVTWFLGKSLGRIKLGQQYPIRADGYFNLHITGLLSGIRFCDWSGLRHQCDRALRLVGRSRSLFGRSSPMRDHPDHYGLVEFSRMFSHSIDTCHCCHVSRRDWWEKSVESCQELLIETTSLLNPRRTEKVKFSKFFSMSDFSDSKNTQLSGDIDVTGSSSSIPSSSSNTTGGATAPGAPTPDNLSGISDIPSPGRPAIPTSRVREGAARLEEILQVGPTTLLDRRFIEELNEADQAQPAPVVDLTDSGDEASERTASPASTSGREGSESLRSTPPAGEPIQAR</sequence>
<feature type="region of interest" description="Disordered" evidence="1">
    <location>
        <begin position="351"/>
        <end position="402"/>
    </location>
</feature>
<proteinExistence type="predicted"/>
<dbReference type="Proteomes" id="UP001187192">
    <property type="component" value="Unassembled WGS sequence"/>
</dbReference>
<name>A0AA88E0B6_FICCA</name>
<keyword evidence="3" id="KW-1185">Reference proteome</keyword>
<evidence type="ECO:0000313" key="2">
    <source>
        <dbReference type="EMBL" id="GMN65306.1"/>
    </source>
</evidence>